<keyword evidence="2" id="KW-0812">Transmembrane</keyword>
<evidence type="ECO:0000256" key="1">
    <source>
        <dbReference type="SAM" id="MobiDB-lite"/>
    </source>
</evidence>
<keyword evidence="2" id="KW-0472">Membrane</keyword>
<dbReference type="Proteomes" id="UP000829992">
    <property type="component" value="Chromosome"/>
</dbReference>
<proteinExistence type="predicted"/>
<dbReference type="EMBL" id="CP097289">
    <property type="protein sequence ID" value="UQT56668.1"/>
    <property type="molecule type" value="Genomic_DNA"/>
</dbReference>
<organism evidence="3 4">
    <name type="scientific">Streptomyces durmitorensis</name>
    <dbReference type="NCBI Taxonomy" id="319947"/>
    <lineage>
        <taxon>Bacteria</taxon>
        <taxon>Bacillati</taxon>
        <taxon>Actinomycetota</taxon>
        <taxon>Actinomycetes</taxon>
        <taxon>Kitasatosporales</taxon>
        <taxon>Streptomycetaceae</taxon>
        <taxon>Streptomyces</taxon>
    </lineage>
</organism>
<feature type="region of interest" description="Disordered" evidence="1">
    <location>
        <begin position="16"/>
        <end position="47"/>
    </location>
</feature>
<evidence type="ECO:0000256" key="2">
    <source>
        <dbReference type="SAM" id="Phobius"/>
    </source>
</evidence>
<keyword evidence="2" id="KW-1133">Transmembrane helix</keyword>
<feature type="compositionally biased region" description="Low complexity" evidence="1">
    <location>
        <begin position="24"/>
        <end position="35"/>
    </location>
</feature>
<evidence type="ECO:0000313" key="3">
    <source>
        <dbReference type="EMBL" id="UQT56668.1"/>
    </source>
</evidence>
<name>A0ABY4PUR2_9ACTN</name>
<sequence>MSACLAAAPYPAVVPRGQGHPSARRASPSRRTSTANSKRAPGDSAASSSLGALVGAATSGWTARAGGHALVGAVLVWGLSLTGFGLTSYLPLALVLLALAGLGDLISETLRSALLQHGTPGELSGRVSSLWMVQATLLVAAGFPALRAARLGAPAAALPEMTPRGQAEKSTPQ</sequence>
<gene>
    <name evidence="3" type="ORF">M4V62_17050</name>
</gene>
<keyword evidence="4" id="KW-1185">Reference proteome</keyword>
<accession>A0ABY4PUR2</accession>
<reference evidence="3 4" key="1">
    <citation type="submission" date="2022-05" db="EMBL/GenBank/DDBJ databases">
        <authorList>
            <person name="Zhou X."/>
            <person name="Li K."/>
            <person name="Man Y."/>
        </authorList>
    </citation>
    <scope>NUCLEOTIDE SEQUENCE [LARGE SCALE GENOMIC DNA]</scope>
    <source>
        <strain evidence="3 4">MS405</strain>
    </source>
</reference>
<feature type="transmembrane region" description="Helical" evidence="2">
    <location>
        <begin position="74"/>
        <end position="102"/>
    </location>
</feature>
<protein>
    <submittedName>
        <fullName evidence="3">Uncharacterized protein</fullName>
    </submittedName>
</protein>
<evidence type="ECO:0000313" key="4">
    <source>
        <dbReference type="Proteomes" id="UP000829992"/>
    </source>
</evidence>
<dbReference type="RefSeq" id="WP_249588123.1">
    <property type="nucleotide sequence ID" value="NZ_BAAAQL010000010.1"/>
</dbReference>